<feature type="region of interest" description="Disordered" evidence="1">
    <location>
        <begin position="50"/>
        <end position="135"/>
    </location>
</feature>
<reference evidence="2 3" key="1">
    <citation type="submission" date="2019-11" db="EMBL/GenBank/DDBJ databases">
        <title>Whole genome sequence of Oryza granulata.</title>
        <authorList>
            <person name="Li W."/>
        </authorList>
    </citation>
    <scope>NUCLEOTIDE SEQUENCE [LARGE SCALE GENOMIC DNA]</scope>
    <source>
        <strain evidence="3">cv. Menghai</strain>
        <tissue evidence="2">Leaf</tissue>
    </source>
</reference>
<organism evidence="2 3">
    <name type="scientific">Oryza meyeriana var. granulata</name>
    <dbReference type="NCBI Taxonomy" id="110450"/>
    <lineage>
        <taxon>Eukaryota</taxon>
        <taxon>Viridiplantae</taxon>
        <taxon>Streptophyta</taxon>
        <taxon>Embryophyta</taxon>
        <taxon>Tracheophyta</taxon>
        <taxon>Spermatophyta</taxon>
        <taxon>Magnoliopsida</taxon>
        <taxon>Liliopsida</taxon>
        <taxon>Poales</taxon>
        <taxon>Poaceae</taxon>
        <taxon>BOP clade</taxon>
        <taxon>Oryzoideae</taxon>
        <taxon>Oryzeae</taxon>
        <taxon>Oryzinae</taxon>
        <taxon>Oryza</taxon>
        <taxon>Oryza meyeriana</taxon>
    </lineage>
</organism>
<accession>A0A6G1F7Z9</accession>
<feature type="compositionally biased region" description="Basic residues" evidence="1">
    <location>
        <begin position="14"/>
        <end position="25"/>
    </location>
</feature>
<dbReference type="AlphaFoldDB" id="A0A6G1F7Z9"/>
<evidence type="ECO:0000313" key="2">
    <source>
        <dbReference type="EMBL" id="KAF0932984.1"/>
    </source>
</evidence>
<evidence type="ECO:0000313" key="3">
    <source>
        <dbReference type="Proteomes" id="UP000479710"/>
    </source>
</evidence>
<evidence type="ECO:0000256" key="1">
    <source>
        <dbReference type="SAM" id="MobiDB-lite"/>
    </source>
</evidence>
<comment type="caution">
    <text evidence="2">The sequence shown here is derived from an EMBL/GenBank/DDBJ whole genome shotgun (WGS) entry which is preliminary data.</text>
</comment>
<protein>
    <recommendedName>
        <fullName evidence="4">DUF834 domain-containing protein</fullName>
    </recommendedName>
</protein>
<sequence>MQGLEQPGAAMARAGRRWSRQRRLARGGGGAGALAGVDLLDGAEEEAHLGVAKDGNGSSRAAALAPGVGVASRGGSALEQNGRDRDSRWWRRLQRQATVARRGRRAPRVEDDGSASATEGFGEGYTEALLDGPII</sequence>
<evidence type="ECO:0008006" key="4">
    <source>
        <dbReference type="Google" id="ProtNLM"/>
    </source>
</evidence>
<gene>
    <name evidence="2" type="ORF">E2562_013631</name>
</gene>
<keyword evidence="3" id="KW-1185">Reference proteome</keyword>
<dbReference type="EMBL" id="SPHZ02000001">
    <property type="protein sequence ID" value="KAF0932984.1"/>
    <property type="molecule type" value="Genomic_DNA"/>
</dbReference>
<dbReference type="Proteomes" id="UP000479710">
    <property type="component" value="Unassembled WGS sequence"/>
</dbReference>
<feature type="region of interest" description="Disordered" evidence="1">
    <location>
        <begin position="1"/>
        <end position="31"/>
    </location>
</feature>
<proteinExistence type="predicted"/>
<name>A0A6G1F7Z9_9ORYZ</name>